<dbReference type="Pfam" id="PF06985">
    <property type="entry name" value="HET"/>
    <property type="match status" value="1"/>
</dbReference>
<keyword evidence="3" id="KW-1185">Reference proteome</keyword>
<dbReference type="PANTHER" id="PTHR33112:SF16">
    <property type="entry name" value="HETEROKARYON INCOMPATIBILITY DOMAIN-CONTAINING PROTEIN"/>
    <property type="match status" value="1"/>
</dbReference>
<evidence type="ECO:0000259" key="1">
    <source>
        <dbReference type="Pfam" id="PF06985"/>
    </source>
</evidence>
<dbReference type="InterPro" id="IPR010730">
    <property type="entry name" value="HET"/>
</dbReference>
<dbReference type="STRING" id="1149755.A0A2J6S1Z0"/>
<proteinExistence type="predicted"/>
<dbReference type="Proteomes" id="UP000235786">
    <property type="component" value="Unassembled WGS sequence"/>
</dbReference>
<dbReference type="AlphaFoldDB" id="A0A2J6S1Z0"/>
<dbReference type="PANTHER" id="PTHR33112">
    <property type="entry name" value="DOMAIN PROTEIN, PUTATIVE-RELATED"/>
    <property type="match status" value="1"/>
</dbReference>
<gene>
    <name evidence="2" type="ORF">L207DRAFT_526072</name>
</gene>
<reference evidence="2 3" key="1">
    <citation type="submission" date="2016-04" db="EMBL/GenBank/DDBJ databases">
        <title>A degradative enzymes factory behind the ericoid mycorrhizal symbiosis.</title>
        <authorList>
            <consortium name="DOE Joint Genome Institute"/>
            <person name="Martino E."/>
            <person name="Morin E."/>
            <person name="Grelet G."/>
            <person name="Kuo A."/>
            <person name="Kohler A."/>
            <person name="Daghino S."/>
            <person name="Barry K."/>
            <person name="Choi C."/>
            <person name="Cichocki N."/>
            <person name="Clum A."/>
            <person name="Copeland A."/>
            <person name="Hainaut M."/>
            <person name="Haridas S."/>
            <person name="Labutti K."/>
            <person name="Lindquist E."/>
            <person name="Lipzen A."/>
            <person name="Khouja H.-R."/>
            <person name="Murat C."/>
            <person name="Ohm R."/>
            <person name="Olson A."/>
            <person name="Spatafora J."/>
            <person name="Veneault-Fourrey C."/>
            <person name="Henrissat B."/>
            <person name="Grigoriev I."/>
            <person name="Martin F."/>
            <person name="Perotto S."/>
        </authorList>
    </citation>
    <scope>NUCLEOTIDE SEQUENCE [LARGE SCALE GENOMIC DNA]</scope>
    <source>
        <strain evidence="2 3">F</strain>
    </source>
</reference>
<evidence type="ECO:0000313" key="2">
    <source>
        <dbReference type="EMBL" id="PMD44781.1"/>
    </source>
</evidence>
<evidence type="ECO:0000313" key="3">
    <source>
        <dbReference type="Proteomes" id="UP000235786"/>
    </source>
</evidence>
<organism evidence="2 3">
    <name type="scientific">Hyaloscypha variabilis (strain UAMH 11265 / GT02V1 / F)</name>
    <name type="common">Meliniomyces variabilis</name>
    <dbReference type="NCBI Taxonomy" id="1149755"/>
    <lineage>
        <taxon>Eukaryota</taxon>
        <taxon>Fungi</taxon>
        <taxon>Dikarya</taxon>
        <taxon>Ascomycota</taxon>
        <taxon>Pezizomycotina</taxon>
        <taxon>Leotiomycetes</taxon>
        <taxon>Helotiales</taxon>
        <taxon>Hyaloscyphaceae</taxon>
        <taxon>Hyaloscypha</taxon>
        <taxon>Hyaloscypha variabilis</taxon>
    </lineage>
</organism>
<sequence>MASKVPHQSSEADIPRGVNVCSRCARLAADILSKPSTAESIRSEEIPWQMMSGRGEGKFSVNYIPENVRSCALCSLISNEGRWVTFGEADPFLRIEFFIPADGCELNGFRGTSSVLKGLAGGPLSFDVAAPLETEMFEFYNLKGQFQKENETSSPLSEWVSTGGYPTSLPLAASLRVSANWISLKLPGTLNSAASFELAAHWLRDCRENHPSCARKEKIPSLPTRVLDVGFKEDENVSLIISNQKKAEYVALTYCWGKGQTLVTTKEFIQAHQNGIALNALPKTLRDAVIITRMLGVRYLWIDSLCIIQDDADDWRKESALMADVYGNNLFAISALSAGSSNDGILSKVVPPEQPLAVVYDDGSHLIGVRKRSPLFGKVMSTAPLNTRGWTFQERLLTPALLHFSDEQIFWECRSQLCYQNGESRSVNPVMKEIYDVGAVAVDLPGVYDEVGRHAPRESLWYSAIQSYSQRSLTVVSDRLHAVAGLKNYLRPNSEHLYGFGLWKDELHRGLLWVERMGPDGSGMRIGELGPSWTWIAAGWPIGYGRIGKKRYPTEFDLVIEDAGVQSDTWTGTLRVQGLLQEVFPDDGYFTTKFWVKPTGDIVKMDTLMQYDYHLHKALESWPQKLIVPKRGMIDQKHAEEVVRDAATNKPWHRFWRLRVANWQLDDQYEEGHEWYLLVRQTEDGSETYERVGIGSQHRSMNGRIDKNYVSWFGATMRNLTLR</sequence>
<protein>
    <submittedName>
        <fullName evidence="2">HET-domain-containing protein</fullName>
    </submittedName>
</protein>
<accession>A0A2J6S1Z0</accession>
<dbReference type="EMBL" id="KZ613941">
    <property type="protein sequence ID" value="PMD44781.1"/>
    <property type="molecule type" value="Genomic_DNA"/>
</dbReference>
<feature type="domain" description="Heterokaryon incompatibility" evidence="1">
    <location>
        <begin position="249"/>
        <end position="394"/>
    </location>
</feature>
<name>A0A2J6S1Z0_HYAVF</name>